<gene>
    <name evidence="2" type="ORF">SAMN04488500_11078</name>
</gene>
<dbReference type="InterPro" id="IPR037208">
    <property type="entry name" value="Spo0E-like_sf"/>
</dbReference>
<dbReference type="STRING" id="112901.SAMN04488500_11078"/>
<dbReference type="SUPFAM" id="SSF140500">
    <property type="entry name" value="BAS1536-like"/>
    <property type="match status" value="1"/>
</dbReference>
<dbReference type="OrthoDB" id="1684450at2"/>
<organism evidence="2 3">
    <name type="scientific">Sporomusa malonica</name>
    <dbReference type="NCBI Taxonomy" id="112901"/>
    <lineage>
        <taxon>Bacteria</taxon>
        <taxon>Bacillati</taxon>
        <taxon>Bacillota</taxon>
        <taxon>Negativicutes</taxon>
        <taxon>Selenomonadales</taxon>
        <taxon>Sporomusaceae</taxon>
        <taxon>Sporomusa</taxon>
    </lineage>
</organism>
<feature type="coiled-coil region" evidence="1">
    <location>
        <begin position="5"/>
        <end position="32"/>
    </location>
</feature>
<evidence type="ECO:0008006" key="4">
    <source>
        <dbReference type="Google" id="ProtNLM"/>
    </source>
</evidence>
<keyword evidence="1" id="KW-0175">Coiled coil</keyword>
<protein>
    <recommendedName>
        <fullName evidence="4">Spo0E like sporulation regulatory protein</fullName>
    </recommendedName>
</protein>
<keyword evidence="3" id="KW-1185">Reference proteome</keyword>
<reference evidence="2 3" key="1">
    <citation type="submission" date="2017-04" db="EMBL/GenBank/DDBJ databases">
        <authorList>
            <person name="Afonso C.L."/>
            <person name="Miller P.J."/>
            <person name="Scott M.A."/>
            <person name="Spackman E."/>
            <person name="Goraichik I."/>
            <person name="Dimitrov K.M."/>
            <person name="Suarez D.L."/>
            <person name="Swayne D.E."/>
        </authorList>
    </citation>
    <scope>NUCLEOTIDE SEQUENCE [LARGE SCALE GENOMIC DNA]</scope>
    <source>
        <strain evidence="2 3">DSM 5090</strain>
    </source>
</reference>
<dbReference type="EMBL" id="FWXI01000010">
    <property type="protein sequence ID" value="SMC82648.1"/>
    <property type="molecule type" value="Genomic_DNA"/>
</dbReference>
<accession>A0A1W2CDA7</accession>
<dbReference type="RefSeq" id="WP_084576148.1">
    <property type="nucleotide sequence ID" value="NZ_CP155572.1"/>
</dbReference>
<dbReference type="Proteomes" id="UP000192738">
    <property type="component" value="Unassembled WGS sequence"/>
</dbReference>
<proteinExistence type="predicted"/>
<name>A0A1W2CDA7_9FIRM</name>
<evidence type="ECO:0000313" key="3">
    <source>
        <dbReference type="Proteomes" id="UP000192738"/>
    </source>
</evidence>
<dbReference type="AlphaFoldDB" id="A0A1W2CDA7"/>
<evidence type="ECO:0000313" key="2">
    <source>
        <dbReference type="EMBL" id="SMC82648.1"/>
    </source>
</evidence>
<dbReference type="GO" id="GO:0043937">
    <property type="term" value="P:regulation of sporulation"/>
    <property type="evidence" value="ECO:0007669"/>
    <property type="project" value="InterPro"/>
</dbReference>
<evidence type="ECO:0000256" key="1">
    <source>
        <dbReference type="SAM" id="Coils"/>
    </source>
</evidence>
<sequence length="62" mass="7111">MDQQLQTISLQVKALRQQLSELMHNSNSADAEIILASSTLDTQLEDYGHTINEKRYPSMRTF</sequence>